<dbReference type="GO" id="GO:0030490">
    <property type="term" value="P:maturation of SSU-rRNA"/>
    <property type="evidence" value="ECO:0007669"/>
    <property type="project" value="TreeGrafter"/>
</dbReference>
<dbReference type="InterPro" id="IPR039907">
    <property type="entry name" value="NOB1"/>
</dbReference>
<dbReference type="Proteomes" id="UP000271098">
    <property type="component" value="Unassembled WGS sequence"/>
</dbReference>
<dbReference type="AlphaFoldDB" id="A0A183EA93"/>
<dbReference type="WBParaSite" id="GPUH_0001790901-mRNA-1">
    <property type="protein sequence ID" value="GPUH_0001790901-mRNA-1"/>
    <property type="gene ID" value="GPUH_0001790901"/>
</dbReference>
<evidence type="ECO:0000256" key="1">
    <source>
        <dbReference type="SAM" id="MobiDB-lite"/>
    </source>
</evidence>
<dbReference type="SUPFAM" id="SSF144206">
    <property type="entry name" value="NOB1 zinc finger-like"/>
    <property type="match status" value="1"/>
</dbReference>
<reference evidence="3 4" key="2">
    <citation type="submission" date="2018-11" db="EMBL/GenBank/DDBJ databases">
        <authorList>
            <consortium name="Pathogen Informatics"/>
        </authorList>
    </citation>
    <scope>NUCLEOTIDE SEQUENCE [LARGE SCALE GENOMIC DNA]</scope>
</reference>
<evidence type="ECO:0000313" key="4">
    <source>
        <dbReference type="Proteomes" id="UP000271098"/>
    </source>
</evidence>
<organism evidence="5">
    <name type="scientific">Gongylonema pulchrum</name>
    <dbReference type="NCBI Taxonomy" id="637853"/>
    <lineage>
        <taxon>Eukaryota</taxon>
        <taxon>Metazoa</taxon>
        <taxon>Ecdysozoa</taxon>
        <taxon>Nematoda</taxon>
        <taxon>Chromadorea</taxon>
        <taxon>Rhabditida</taxon>
        <taxon>Spirurina</taxon>
        <taxon>Spiruromorpha</taxon>
        <taxon>Spiruroidea</taxon>
        <taxon>Gongylonematidae</taxon>
        <taxon>Gongylonema</taxon>
    </lineage>
</organism>
<dbReference type="GO" id="GO:0004521">
    <property type="term" value="F:RNA endonuclease activity"/>
    <property type="evidence" value="ECO:0007669"/>
    <property type="project" value="TreeGrafter"/>
</dbReference>
<dbReference type="InterPro" id="IPR014881">
    <property type="entry name" value="NOB1_Zn-bd"/>
</dbReference>
<sequence>MEEGAEDDKDNADNDNGDNDSISSSSDAGTWLNEDNVDEILGHIGEVAVPERNMKVACITTDFAMQNVLLRLGLNLLSIDGYRIRQLKSYILRCRACFATTTIMTKRFCPRCGNNCLHRVAVTVNEDGTMQLHINWKRLQSARGLKYSLPAPQGGKHAVGPQLFEDQPIPQNRMAHCHADPLETGPFTMNDVTSSARFHLAVCFRSALLGLRSLQKVVGRNPNVRTRGRKRGNKRR</sequence>
<proteinExistence type="predicted"/>
<dbReference type="EMBL" id="UYRT01085833">
    <property type="protein sequence ID" value="VDN30632.1"/>
    <property type="molecule type" value="Genomic_DNA"/>
</dbReference>
<reference evidence="5" key="1">
    <citation type="submission" date="2016-06" db="UniProtKB">
        <authorList>
            <consortium name="WormBaseParasite"/>
        </authorList>
    </citation>
    <scope>IDENTIFICATION</scope>
</reference>
<dbReference type="PANTHER" id="PTHR12814">
    <property type="entry name" value="RNA-BINDING PROTEIN NOB1"/>
    <property type="match status" value="1"/>
</dbReference>
<dbReference type="Pfam" id="PF08772">
    <property type="entry name" value="Zn_ribbon_NOB1"/>
    <property type="match status" value="1"/>
</dbReference>
<dbReference type="PANTHER" id="PTHR12814:SF2">
    <property type="entry name" value="RNA-BINDING PROTEIN NOB1"/>
    <property type="match status" value="1"/>
</dbReference>
<dbReference type="OrthoDB" id="446759at2759"/>
<evidence type="ECO:0000259" key="2">
    <source>
        <dbReference type="Pfam" id="PF08772"/>
    </source>
</evidence>
<keyword evidence="4" id="KW-1185">Reference proteome</keyword>
<feature type="region of interest" description="Disordered" evidence="1">
    <location>
        <begin position="1"/>
        <end position="30"/>
    </location>
</feature>
<protein>
    <submittedName>
        <fullName evidence="5">NOB1_Zn_bind domain-containing protein</fullName>
    </submittedName>
</protein>
<gene>
    <name evidence="3" type="ORF">GPUH_LOCUS17885</name>
</gene>
<dbReference type="Gene3D" id="6.20.210.10">
    <property type="entry name" value="Nin one binding (NOB1), Zn-ribbon-like"/>
    <property type="match status" value="1"/>
</dbReference>
<dbReference type="GO" id="GO:0030688">
    <property type="term" value="C:preribosome, small subunit precursor"/>
    <property type="evidence" value="ECO:0007669"/>
    <property type="project" value="TreeGrafter"/>
</dbReference>
<evidence type="ECO:0000313" key="5">
    <source>
        <dbReference type="WBParaSite" id="GPUH_0001790901-mRNA-1"/>
    </source>
</evidence>
<feature type="domain" description="Nin one binding (NOB1) Zn-ribbon-like" evidence="2">
    <location>
        <begin position="84"/>
        <end position="155"/>
    </location>
</feature>
<feature type="compositionally biased region" description="Low complexity" evidence="1">
    <location>
        <begin position="19"/>
        <end position="29"/>
    </location>
</feature>
<name>A0A183EA93_9BILA</name>
<dbReference type="InterPro" id="IPR036283">
    <property type="entry name" value="NOB1_Zf-like_sf"/>
</dbReference>
<evidence type="ECO:0000313" key="3">
    <source>
        <dbReference type="EMBL" id="VDN30632.1"/>
    </source>
</evidence>
<feature type="compositionally biased region" description="Acidic residues" evidence="1">
    <location>
        <begin position="1"/>
        <end position="18"/>
    </location>
</feature>
<accession>A0A183EA93</accession>